<feature type="compositionally biased region" description="Basic and acidic residues" evidence="1">
    <location>
        <begin position="243"/>
        <end position="257"/>
    </location>
</feature>
<gene>
    <name evidence="2" type="ORF">POVCU1_045420</name>
</gene>
<accession>A0A1A8X2F3</accession>
<feature type="compositionally biased region" description="Basic and acidic residues" evidence="1">
    <location>
        <begin position="397"/>
        <end position="416"/>
    </location>
</feature>
<feature type="compositionally biased region" description="Basic and acidic residues" evidence="1">
    <location>
        <begin position="531"/>
        <end position="546"/>
    </location>
</feature>
<dbReference type="AlphaFoldDB" id="A0A1A8X2F3"/>
<protein>
    <submittedName>
        <fullName evidence="2">Uncharacterized protein</fullName>
    </submittedName>
</protein>
<proteinExistence type="predicted"/>
<dbReference type="Proteomes" id="UP000078546">
    <property type="component" value="Unassembled WGS sequence"/>
</dbReference>
<name>A0A1A8X2F3_PLAOA</name>
<dbReference type="EMBL" id="FLQV01000827">
    <property type="protein sequence ID" value="SBS98346.1"/>
    <property type="molecule type" value="Genomic_DNA"/>
</dbReference>
<reference evidence="3" key="1">
    <citation type="submission" date="2016-05" db="EMBL/GenBank/DDBJ databases">
        <authorList>
            <person name="Naeem Raeece"/>
        </authorList>
    </citation>
    <scope>NUCLEOTIDE SEQUENCE [LARGE SCALE GENOMIC DNA]</scope>
</reference>
<organism evidence="2 3">
    <name type="scientific">Plasmodium ovale curtisi</name>
    <dbReference type="NCBI Taxonomy" id="864141"/>
    <lineage>
        <taxon>Eukaryota</taxon>
        <taxon>Sar</taxon>
        <taxon>Alveolata</taxon>
        <taxon>Apicomplexa</taxon>
        <taxon>Aconoidasida</taxon>
        <taxon>Haemosporida</taxon>
        <taxon>Plasmodiidae</taxon>
        <taxon>Plasmodium</taxon>
        <taxon>Plasmodium (Plasmodium)</taxon>
    </lineage>
</organism>
<feature type="compositionally biased region" description="Basic residues" evidence="1">
    <location>
        <begin position="547"/>
        <end position="559"/>
    </location>
</feature>
<evidence type="ECO:0000313" key="3">
    <source>
        <dbReference type="Proteomes" id="UP000078546"/>
    </source>
</evidence>
<feature type="compositionally biased region" description="Basic residues" evidence="1">
    <location>
        <begin position="193"/>
        <end position="210"/>
    </location>
</feature>
<feature type="region of interest" description="Disordered" evidence="1">
    <location>
        <begin position="514"/>
        <end position="560"/>
    </location>
</feature>
<feature type="region of interest" description="Disordered" evidence="1">
    <location>
        <begin position="394"/>
        <end position="421"/>
    </location>
</feature>
<feature type="compositionally biased region" description="Basic residues" evidence="1">
    <location>
        <begin position="298"/>
        <end position="308"/>
    </location>
</feature>
<feature type="compositionally biased region" description="Basic and acidic residues" evidence="1">
    <location>
        <begin position="36"/>
        <end position="61"/>
    </location>
</feature>
<feature type="region of interest" description="Disordered" evidence="1">
    <location>
        <begin position="755"/>
        <end position="774"/>
    </location>
</feature>
<feature type="compositionally biased region" description="Basic residues" evidence="1">
    <location>
        <begin position="15"/>
        <end position="26"/>
    </location>
</feature>
<evidence type="ECO:0000256" key="1">
    <source>
        <dbReference type="SAM" id="MobiDB-lite"/>
    </source>
</evidence>
<sequence>MDFDFVKIDKRIHKNRNKQKRHRMLMRTKNTTGTIKGKENETENERGKENENERGKERKGVDNQLDNKLHDKILDNIKIRKIEKLKSKLKSKLKLKSKSKLKPSFLCQSLSSNNSVLKNFSHDIENNVNDAQMVDFLQMKDKNLDVTDICSVGGCSEKRVRGRRGRSSGDRVGSRTEIRAGCRAGRRAESRAGRRAGSRAGRRSGSRAGRRSGSTLGDNLGGHTRFLKVPQKRNAWYNMNNENKGDDVNNEEKGKDNGLTKDTFPFACEDFKCVKFVSGSLLTQKGRLKCQQCSLSHPRAHPRAHPRSYPRSYPSAHPRAHPRSYPSAYPSAHPRAYPHSGVNTHSRLSINKMAKRKKKNKMEPLSFYIMTKNETRVHLRNLAISKKNYQLVSDTTNQREKRKSDELTISEGRRNSNELSLNNDAWSGVQKSLSSVSYVEESRLNSEIYDIDKMIATASNSINRSDTNDNNKEGDNALYAENAQMGIFHNGHCFEEMRKGNCAFLRSGKLVANSTKRGKQKKGKQSAAMKEVTKKVKKEAEEEAAKKSRAGKAASRKKQNSSNMYERYLLKSIQMENSKNTSQPSETINLYNIIIKFLNERILIVPDSITYEKYRKKNQVEFNHVVYREFTTHTNYYLDRYNKNIMNDFISIFYNTKFEDLYLEDEKEDVRTKEQMNNADNVINVSEKVHDYHNRYTKFSKKKRNYDSPSQMNEYLSMEDVKSPSSKKSRKENEEISDLDGNDFITFEKRKKMLRNVESQSDQEVEGGSLNYPDEDYDMGNANEFAMKNDIIALFQGENLSSFVQKGNKVDNEKDDISIAGESSCAGFYSDYNDSSMFSDSYVNIEEDYIHCTFYLHKPVYIYDEANEEEEIGEAQRRMYLQKSEHEKCGIYSSDKDKIVSNFFTKNRSSKKNILNMCKKVREVHKRLIKKIEYDKNIKKRCYKLYDKDNNFLMRDYKCSGQKNMWINFTKNNVRRRTNMNNIFGRDHFLINTITNDVYTCEQEIRTIVQMHKQQKLFIKSEKQEHILNKYKNEFPWTGENIFICPNNVDNYIMAGYTSVLLHQNTAYLKNFNQHSSMRSVPVVFKFETRNLDYVSVMLSLMIKAVSSYICCLPNELIAACKFIEKSFNFFNQ</sequence>
<feature type="region of interest" description="Disordered" evidence="1">
    <location>
        <begin position="15"/>
        <end position="61"/>
    </location>
</feature>
<evidence type="ECO:0000313" key="2">
    <source>
        <dbReference type="EMBL" id="SBS98346.1"/>
    </source>
</evidence>
<feature type="region of interest" description="Disordered" evidence="1">
    <location>
        <begin position="700"/>
        <end position="736"/>
    </location>
</feature>
<feature type="region of interest" description="Disordered" evidence="1">
    <location>
        <begin position="294"/>
        <end position="343"/>
    </location>
</feature>
<feature type="compositionally biased region" description="Basic and acidic residues" evidence="1">
    <location>
        <begin position="167"/>
        <end position="192"/>
    </location>
</feature>
<feature type="region of interest" description="Disordered" evidence="1">
    <location>
        <begin position="159"/>
        <end position="257"/>
    </location>
</feature>